<dbReference type="SMART" id="SM00109">
    <property type="entry name" value="C1"/>
    <property type="match status" value="1"/>
</dbReference>
<dbReference type="PANTHER" id="PTHR22988">
    <property type="entry name" value="MYOTONIC DYSTROPHY S/T KINASE-RELATED"/>
    <property type="match status" value="1"/>
</dbReference>
<keyword evidence="5" id="KW-0597">Phosphoprotein</keyword>
<dbReference type="Pfam" id="PF00130">
    <property type="entry name" value="C1_1"/>
    <property type="match status" value="1"/>
</dbReference>
<keyword evidence="6" id="KW-0479">Metal-binding</keyword>
<dbReference type="SMART" id="SM00233">
    <property type="entry name" value="PH"/>
    <property type="match status" value="1"/>
</dbReference>
<dbReference type="SUPFAM" id="SSF57889">
    <property type="entry name" value="Cysteine-rich domain"/>
    <property type="match status" value="1"/>
</dbReference>
<dbReference type="SUPFAM" id="SSF50729">
    <property type="entry name" value="PH domain-like"/>
    <property type="match status" value="1"/>
</dbReference>
<keyword evidence="8" id="KW-0862">Zinc</keyword>
<dbReference type="InterPro" id="IPR001849">
    <property type="entry name" value="PH_domain"/>
</dbReference>
<dbReference type="InterPro" id="IPR057529">
    <property type="entry name" value="MRCK/ROCK_PH"/>
</dbReference>
<evidence type="ECO:0000256" key="9">
    <source>
        <dbReference type="ARBA" id="ARBA00023054"/>
    </source>
</evidence>
<comment type="catalytic activity">
    <reaction evidence="11">
        <text>L-seryl-[protein] + ATP = O-phospho-L-seryl-[protein] + ADP + H(+)</text>
        <dbReference type="Rhea" id="RHEA:17989"/>
        <dbReference type="Rhea" id="RHEA-COMP:9863"/>
        <dbReference type="Rhea" id="RHEA-COMP:11604"/>
        <dbReference type="ChEBI" id="CHEBI:15378"/>
        <dbReference type="ChEBI" id="CHEBI:29999"/>
        <dbReference type="ChEBI" id="CHEBI:30616"/>
        <dbReference type="ChEBI" id="CHEBI:83421"/>
        <dbReference type="ChEBI" id="CHEBI:456216"/>
        <dbReference type="EC" id="2.7.11.1"/>
    </reaction>
</comment>
<feature type="coiled-coil region" evidence="12">
    <location>
        <begin position="8"/>
        <end position="35"/>
    </location>
</feature>
<feature type="domain" description="Phorbol-ester/DAG-type" evidence="15">
    <location>
        <begin position="574"/>
        <end position="623"/>
    </location>
</feature>
<dbReference type="Pfam" id="PF08826">
    <property type="entry name" value="DMPK_coil"/>
    <property type="match status" value="1"/>
</dbReference>
<keyword evidence="7 16" id="KW-0418">Kinase</keyword>
<feature type="compositionally biased region" description="Basic and acidic residues" evidence="13">
    <location>
        <begin position="495"/>
        <end position="508"/>
    </location>
</feature>
<evidence type="ECO:0000256" key="3">
    <source>
        <dbReference type="ARBA" id="ARBA00022490"/>
    </source>
</evidence>
<gene>
    <name evidence="16" type="primary">CDC42BPG_3</name>
    <name evidence="16" type="ORF">P7K49_021556</name>
</gene>
<organism evidence="16 17">
    <name type="scientific">Saguinus oedipus</name>
    <name type="common">Cotton-top tamarin</name>
    <name type="synonym">Oedipomidas oedipus</name>
    <dbReference type="NCBI Taxonomy" id="9490"/>
    <lineage>
        <taxon>Eukaryota</taxon>
        <taxon>Metazoa</taxon>
        <taxon>Chordata</taxon>
        <taxon>Craniata</taxon>
        <taxon>Vertebrata</taxon>
        <taxon>Euteleostomi</taxon>
        <taxon>Mammalia</taxon>
        <taxon>Eutheria</taxon>
        <taxon>Euarchontoglires</taxon>
        <taxon>Primates</taxon>
        <taxon>Haplorrhini</taxon>
        <taxon>Platyrrhini</taxon>
        <taxon>Cebidae</taxon>
        <taxon>Callitrichinae</taxon>
        <taxon>Saguinus</taxon>
    </lineage>
</organism>
<feature type="region of interest" description="Disordered" evidence="13">
    <location>
        <begin position="280"/>
        <end position="306"/>
    </location>
</feature>
<evidence type="ECO:0000256" key="6">
    <source>
        <dbReference type="ARBA" id="ARBA00022723"/>
    </source>
</evidence>
<dbReference type="EMBL" id="JASSZA010000010">
    <property type="protein sequence ID" value="KAK2100208.1"/>
    <property type="molecule type" value="Genomic_DNA"/>
</dbReference>
<feature type="region of interest" description="Disordered" evidence="13">
    <location>
        <begin position="220"/>
        <end position="241"/>
    </location>
</feature>
<dbReference type="PANTHER" id="PTHR22988:SF22">
    <property type="entry name" value="SERINE_THREONINE-PROTEIN KINASE MRCK GAMMA"/>
    <property type="match status" value="1"/>
</dbReference>
<dbReference type="Gene3D" id="3.30.60.20">
    <property type="match status" value="1"/>
</dbReference>
<dbReference type="CDD" id="cd01243">
    <property type="entry name" value="PH_MRCK"/>
    <property type="match status" value="1"/>
</dbReference>
<evidence type="ECO:0000256" key="7">
    <source>
        <dbReference type="ARBA" id="ARBA00022777"/>
    </source>
</evidence>
<feature type="region of interest" description="Disordered" evidence="13">
    <location>
        <begin position="477"/>
        <end position="508"/>
    </location>
</feature>
<dbReference type="Pfam" id="PF25346">
    <property type="entry name" value="PH_MRCK"/>
    <property type="match status" value="1"/>
</dbReference>
<dbReference type="InterPro" id="IPR046349">
    <property type="entry name" value="C1-like_sf"/>
</dbReference>
<evidence type="ECO:0000256" key="4">
    <source>
        <dbReference type="ARBA" id="ARBA00022527"/>
    </source>
</evidence>
<evidence type="ECO:0000256" key="10">
    <source>
        <dbReference type="ARBA" id="ARBA00047899"/>
    </source>
</evidence>
<evidence type="ECO:0000259" key="14">
    <source>
        <dbReference type="PROSITE" id="PS50003"/>
    </source>
</evidence>
<dbReference type="GO" id="GO:0016301">
    <property type="term" value="F:kinase activity"/>
    <property type="evidence" value="ECO:0007669"/>
    <property type="project" value="UniProtKB-KW"/>
</dbReference>
<dbReference type="Gene3D" id="1.20.5.340">
    <property type="match status" value="1"/>
</dbReference>
<feature type="coiled-coil region" evidence="12">
    <location>
        <begin position="409"/>
        <end position="457"/>
    </location>
</feature>
<feature type="compositionally biased region" description="Polar residues" evidence="13">
    <location>
        <begin position="220"/>
        <end position="229"/>
    </location>
</feature>
<keyword evidence="9 12" id="KW-0175">Coiled coil</keyword>
<reference evidence="16 17" key="1">
    <citation type="submission" date="2023-05" db="EMBL/GenBank/DDBJ databases">
        <title>B98-5 Cell Line De Novo Hybrid Assembly: An Optical Mapping Approach.</title>
        <authorList>
            <person name="Kananen K."/>
            <person name="Auerbach J.A."/>
            <person name="Kautto E."/>
            <person name="Blachly J.S."/>
        </authorList>
    </citation>
    <scope>NUCLEOTIDE SEQUENCE [LARGE SCALE GENOMIC DNA]</scope>
    <source>
        <strain evidence="16">B95-8</strain>
        <tissue evidence="16">Cell line</tissue>
    </source>
</reference>
<comment type="subcellular location">
    <subcellularLocation>
        <location evidence="2">Cytoplasm</location>
    </subcellularLocation>
</comment>
<sequence>MYPRSHSLENSSEAWAAMERKLHCLEQEKVELSRRHQGTGSSGPGLGVLALEAAAAGVDSPMGITTPPEAPHAPADHQELEQLRKEVQTLRERLSEMLRDKAPLSQMDGPPAGSPGQASDLQQELDRLHQELAEGRAGLRAQEQELCRAQGRQEELLQRLQEAQEREAATASQSQALSSQLEEARAAQRELEAQVSSLSRQVMQLQGQWEQHFEESSQAKTVHTASETNGMGPPEGGPQEAQLRKEVAALREQLEQAHSHGPSGKEEALCQLQEENRRLSQEQERLEAELAQEQESKQRLEGERRETESNWEAQLADILSWWVPGVGRGMQVRLRAQPMTLSRFQIRVNDEKVSRGYLQALATKMAEELESLRNVGTQTLPARPLDHQWKARRLQKMEASARLELQSALEAEIRAKQGLQERLTQVQEAQLQAERRLQEAEKQSQALQQELAMLREELQARGPGDTKTSNSLIPFLSFRSSEKDSAKDPGISGEAPRHGGEPELRPEGRRSLRMGAVFSRALAANTAPTEGLPAKVSAQRGKWDRATKQFCRAEWAPPHPSWPAGTIGAEAPGSHTLRSRSFPSPTKCLHCTSLMLGLGRQGLGCDACGYFCHATCAPQAPPCPVPPDLLRTALGVHPETGTGTAYEGFLSVPRPSGVRRGWQRVFAALSDSRLLLFDAPDPRLSPTSGALLQALDLRDPHFLATPVLASDVIHAQSRDLPRIFRVTTSQLAVPPTTCTVLLLAESEGERERWLQVLGELQRLLLDARPRPRPVYTLKEAYDNGLPLLPHTLCAAILGELGGGWREQSRPARVLLSRISSKIWALSLPIPCSHETDWLAPCMPPAACVRSHVKSPGPPVSVFPKESSE</sequence>
<evidence type="ECO:0000256" key="1">
    <source>
        <dbReference type="ARBA" id="ARBA00001946"/>
    </source>
</evidence>
<evidence type="ECO:0000256" key="5">
    <source>
        <dbReference type="ARBA" id="ARBA00022553"/>
    </source>
</evidence>
<evidence type="ECO:0000313" key="17">
    <source>
        <dbReference type="Proteomes" id="UP001266305"/>
    </source>
</evidence>
<dbReference type="PROSITE" id="PS50003">
    <property type="entry name" value="PH_DOMAIN"/>
    <property type="match status" value="1"/>
</dbReference>
<keyword evidence="4" id="KW-0723">Serine/threonine-protein kinase</keyword>
<feature type="region of interest" description="Disordered" evidence="13">
    <location>
        <begin position="100"/>
        <end position="120"/>
    </location>
</feature>
<keyword evidence="7 16" id="KW-0808">Transferase</keyword>
<evidence type="ECO:0000313" key="16">
    <source>
        <dbReference type="EMBL" id="KAK2100208.1"/>
    </source>
</evidence>
<dbReference type="PROSITE" id="PS00479">
    <property type="entry name" value="ZF_DAG_PE_1"/>
    <property type="match status" value="1"/>
</dbReference>
<evidence type="ECO:0000259" key="15">
    <source>
        <dbReference type="PROSITE" id="PS50081"/>
    </source>
</evidence>
<proteinExistence type="predicted"/>
<dbReference type="InterPro" id="IPR011993">
    <property type="entry name" value="PH-like_dom_sf"/>
</dbReference>
<comment type="catalytic activity">
    <reaction evidence="10">
        <text>L-threonyl-[protein] + ATP = O-phospho-L-threonyl-[protein] + ADP + H(+)</text>
        <dbReference type="Rhea" id="RHEA:46608"/>
        <dbReference type="Rhea" id="RHEA-COMP:11060"/>
        <dbReference type="Rhea" id="RHEA-COMP:11605"/>
        <dbReference type="ChEBI" id="CHEBI:15378"/>
        <dbReference type="ChEBI" id="CHEBI:30013"/>
        <dbReference type="ChEBI" id="CHEBI:30616"/>
        <dbReference type="ChEBI" id="CHEBI:61977"/>
        <dbReference type="ChEBI" id="CHEBI:456216"/>
        <dbReference type="EC" id="2.7.11.1"/>
    </reaction>
</comment>
<protein>
    <submittedName>
        <fullName evidence="16">Serine/threonine-protein kinase MRCK gamma</fullName>
    </submittedName>
</protein>
<comment type="caution">
    <text evidence="16">The sequence shown here is derived from an EMBL/GenBank/DDBJ whole genome shotgun (WGS) entry which is preliminary data.</text>
</comment>
<dbReference type="InterPro" id="IPR002219">
    <property type="entry name" value="PKC_DAG/PE"/>
</dbReference>
<dbReference type="PROSITE" id="PS50081">
    <property type="entry name" value="ZF_DAG_PE_2"/>
    <property type="match status" value="1"/>
</dbReference>
<feature type="region of interest" description="Disordered" evidence="13">
    <location>
        <begin position="161"/>
        <end position="181"/>
    </location>
</feature>
<keyword evidence="17" id="KW-1185">Reference proteome</keyword>
<evidence type="ECO:0000256" key="12">
    <source>
        <dbReference type="SAM" id="Coils"/>
    </source>
</evidence>
<evidence type="ECO:0000256" key="13">
    <source>
        <dbReference type="SAM" id="MobiDB-lite"/>
    </source>
</evidence>
<comment type="cofactor">
    <cofactor evidence="1">
        <name>Mg(2+)</name>
        <dbReference type="ChEBI" id="CHEBI:18420"/>
    </cofactor>
</comment>
<keyword evidence="3" id="KW-0963">Cytoplasm</keyword>
<name>A0ABQ9UUQ3_SAGOE</name>
<evidence type="ECO:0000256" key="11">
    <source>
        <dbReference type="ARBA" id="ARBA00048679"/>
    </source>
</evidence>
<dbReference type="InterPro" id="IPR050839">
    <property type="entry name" value="Rho-assoc_Ser/Thr_Kinase"/>
</dbReference>
<dbReference type="InterPro" id="IPR014930">
    <property type="entry name" value="Myotonic_dystrophy_kinase_coil"/>
</dbReference>
<evidence type="ECO:0000256" key="8">
    <source>
        <dbReference type="ARBA" id="ARBA00022833"/>
    </source>
</evidence>
<dbReference type="Gene3D" id="2.30.29.30">
    <property type="entry name" value="Pleckstrin-homology domain (PH domain)/Phosphotyrosine-binding domain (PTB)"/>
    <property type="match status" value="1"/>
</dbReference>
<dbReference type="Proteomes" id="UP001266305">
    <property type="component" value="Unassembled WGS sequence"/>
</dbReference>
<evidence type="ECO:0000256" key="2">
    <source>
        <dbReference type="ARBA" id="ARBA00004496"/>
    </source>
</evidence>
<feature type="compositionally biased region" description="Low complexity" evidence="13">
    <location>
        <begin position="169"/>
        <end position="181"/>
    </location>
</feature>
<feature type="domain" description="PH" evidence="14">
    <location>
        <begin position="643"/>
        <end position="762"/>
    </location>
</feature>
<accession>A0ABQ9UUQ3</accession>